<feature type="region of interest" description="Disordered" evidence="2">
    <location>
        <begin position="65"/>
        <end position="90"/>
    </location>
</feature>
<organism evidence="4 5">
    <name type="scientific">Pocillopora meandrina</name>
    <dbReference type="NCBI Taxonomy" id="46732"/>
    <lineage>
        <taxon>Eukaryota</taxon>
        <taxon>Metazoa</taxon>
        <taxon>Cnidaria</taxon>
        <taxon>Anthozoa</taxon>
        <taxon>Hexacorallia</taxon>
        <taxon>Scleractinia</taxon>
        <taxon>Astrocoeniina</taxon>
        <taxon>Pocilloporidae</taxon>
        <taxon>Pocillopora</taxon>
    </lineage>
</organism>
<name>A0AAU9XVG5_9CNID</name>
<dbReference type="Proteomes" id="UP001159428">
    <property type="component" value="Unassembled WGS sequence"/>
</dbReference>
<proteinExistence type="predicted"/>
<evidence type="ECO:0000313" key="5">
    <source>
        <dbReference type="Proteomes" id="UP001159428"/>
    </source>
</evidence>
<evidence type="ECO:0000313" key="4">
    <source>
        <dbReference type="EMBL" id="CAH3158987.1"/>
    </source>
</evidence>
<dbReference type="Pfam" id="PF13613">
    <property type="entry name" value="HTH_Tnp_4"/>
    <property type="match status" value="1"/>
</dbReference>
<gene>
    <name evidence="4" type="ORF">PMEA_00030765</name>
</gene>
<evidence type="ECO:0000256" key="2">
    <source>
        <dbReference type="SAM" id="MobiDB-lite"/>
    </source>
</evidence>
<accession>A0AAU9XVG5</accession>
<protein>
    <recommendedName>
        <fullName evidence="3">Transposase Helix-turn-helix domain-containing protein</fullName>
    </recommendedName>
</protein>
<dbReference type="PANTHER" id="PTHR23080:SF133">
    <property type="entry name" value="SI:CH211-262I1.5-RELATED"/>
    <property type="match status" value="1"/>
</dbReference>
<sequence>MVQCFTPECNHQSESHCCRFFAFPSKEKKKSDREDREPSKHSRVCSCHFRNGEKVFGPEIFKHNEGKLFPSSSKPPPKKKKKLEKSTDGKELVDIEKMREALQSNESEDQERDVLNDLTASEIILEAEVKQLRNDLQQHEEKSKYFREKYSVSTLSDDVIRMETGLPTKQVFDVVVLYTLRFKDSIIYFHGWKVESISFEDQIFITLIKIRQNYTNLHIAQLFSCSETTISNIVITFIHLLNEILFTFLMSTVPSREKNKTCLLSSFTQFSSCKIIIDCTDIEVATPGLMSHQSATYSSYRGMNSFKVLVDKAIVEMSGFLKHLYPGDLVLADKGFLIQDIVPSGVSVNIPHS</sequence>
<feature type="coiled-coil region" evidence="1">
    <location>
        <begin position="115"/>
        <end position="149"/>
    </location>
</feature>
<keyword evidence="5" id="KW-1185">Reference proteome</keyword>
<evidence type="ECO:0000259" key="3">
    <source>
        <dbReference type="Pfam" id="PF13613"/>
    </source>
</evidence>
<comment type="caution">
    <text evidence="4">The sequence shown here is derived from an EMBL/GenBank/DDBJ whole genome shotgun (WGS) entry which is preliminary data.</text>
</comment>
<dbReference type="PANTHER" id="PTHR23080">
    <property type="entry name" value="THAP DOMAIN PROTEIN"/>
    <property type="match status" value="1"/>
</dbReference>
<dbReference type="InterPro" id="IPR027805">
    <property type="entry name" value="Transposase_HTH_dom"/>
</dbReference>
<evidence type="ECO:0000256" key="1">
    <source>
        <dbReference type="SAM" id="Coils"/>
    </source>
</evidence>
<keyword evidence="1" id="KW-0175">Coiled coil</keyword>
<feature type="domain" description="Transposase Helix-turn-helix" evidence="3">
    <location>
        <begin position="197"/>
        <end position="244"/>
    </location>
</feature>
<reference evidence="4 5" key="1">
    <citation type="submission" date="2022-05" db="EMBL/GenBank/DDBJ databases">
        <authorList>
            <consortium name="Genoscope - CEA"/>
            <person name="William W."/>
        </authorList>
    </citation>
    <scope>NUCLEOTIDE SEQUENCE [LARGE SCALE GENOMIC DNA]</scope>
</reference>
<dbReference type="EMBL" id="CALNXJ010000069">
    <property type="protein sequence ID" value="CAH3158987.1"/>
    <property type="molecule type" value="Genomic_DNA"/>
</dbReference>
<dbReference type="AlphaFoldDB" id="A0AAU9XVG5"/>